<sequence>MKKITAALVLLALGAGTAAAAGLDVALSGPSAKNDVGSGKIAYTLTNNSAATLHVLRRQTPLGGLSNPLFEVTRNGETIAYVGPTTLHLPPTTADYVELKPGETLSTQIDLTAYYDMKAGGRFEVRYLQDARDVVKEAGDVAKAGVSAGYLGFDREGAASIWVDAAVDAFDASESPDHLDGGRFKAGAAVLAASNTFKQCTATRKAQIKEARAAATRYAKDAKDYLNAGRQGARFTAWFGGYDSAKYTKVNGRFDKIYTKLSSRPMAFDCGCRDADAIAYVTGASQDIYLCPPFWELALAGVYSKADTLVHEVSHLFGTANEGPPESNAYAYEGFAVNDARLD</sequence>
<keyword evidence="4" id="KW-0479">Metal-binding</keyword>
<comment type="cofactor">
    <cofactor evidence="1">
        <name>Zn(2+)</name>
        <dbReference type="ChEBI" id="CHEBI:29105"/>
    </cofactor>
</comment>
<evidence type="ECO:0000256" key="8">
    <source>
        <dbReference type="SAM" id="SignalP"/>
    </source>
</evidence>
<dbReference type="Gene3D" id="3.40.390.10">
    <property type="entry name" value="Collagenase (Catalytic Domain)"/>
    <property type="match status" value="1"/>
</dbReference>
<keyword evidence="7" id="KW-0482">Metalloprotease</keyword>
<proteinExistence type="inferred from homology"/>
<keyword evidence="11" id="KW-1185">Reference proteome</keyword>
<dbReference type="RefSeq" id="WP_263541247.1">
    <property type="nucleotide sequence ID" value="NZ_JAOVZO020000020.1"/>
</dbReference>
<evidence type="ECO:0000313" key="10">
    <source>
        <dbReference type="EMBL" id="MDC8015696.1"/>
    </source>
</evidence>
<protein>
    <submittedName>
        <fullName evidence="10">M35 family metallo-endopeptidase</fullName>
        <ecNumber evidence="10">3.4.24.-</ecNumber>
    </submittedName>
</protein>
<accession>A0A9X3YNQ8</accession>
<evidence type="ECO:0000256" key="4">
    <source>
        <dbReference type="ARBA" id="ARBA00022723"/>
    </source>
</evidence>
<keyword evidence="3" id="KW-0645">Protease</keyword>
<evidence type="ECO:0000256" key="6">
    <source>
        <dbReference type="ARBA" id="ARBA00022833"/>
    </source>
</evidence>
<dbReference type="PANTHER" id="PTHR37016">
    <property type="match status" value="1"/>
</dbReference>
<dbReference type="Gene3D" id="2.60.40.2970">
    <property type="match status" value="1"/>
</dbReference>
<dbReference type="Pfam" id="PF14521">
    <property type="entry name" value="Aspzincin_M35"/>
    <property type="match status" value="1"/>
</dbReference>
<dbReference type="AlphaFoldDB" id="A0A9X3YNQ8"/>
<evidence type="ECO:0000313" key="11">
    <source>
        <dbReference type="Proteomes" id="UP001139971"/>
    </source>
</evidence>
<dbReference type="GO" id="GO:0006508">
    <property type="term" value="P:proteolysis"/>
    <property type="evidence" value="ECO:0007669"/>
    <property type="project" value="UniProtKB-KW"/>
</dbReference>
<evidence type="ECO:0000256" key="3">
    <source>
        <dbReference type="ARBA" id="ARBA00022670"/>
    </source>
</evidence>
<evidence type="ECO:0000256" key="2">
    <source>
        <dbReference type="ARBA" id="ARBA00010279"/>
    </source>
</evidence>
<name>A0A9X3YNQ8_9GAMM</name>
<dbReference type="SUPFAM" id="SSF55486">
    <property type="entry name" value="Metalloproteases ('zincins'), catalytic domain"/>
    <property type="match status" value="1"/>
</dbReference>
<keyword evidence="5 10" id="KW-0378">Hydrolase</keyword>
<evidence type="ECO:0000256" key="1">
    <source>
        <dbReference type="ARBA" id="ARBA00001947"/>
    </source>
</evidence>
<dbReference type="Proteomes" id="UP001139971">
    <property type="component" value="Unassembled WGS sequence"/>
</dbReference>
<dbReference type="InterPro" id="IPR029463">
    <property type="entry name" value="Lys_MEP"/>
</dbReference>
<keyword evidence="6" id="KW-0862">Zinc</keyword>
<feature type="signal peptide" evidence="8">
    <location>
        <begin position="1"/>
        <end position="20"/>
    </location>
</feature>
<dbReference type="GO" id="GO:0004222">
    <property type="term" value="F:metalloendopeptidase activity"/>
    <property type="evidence" value="ECO:0007669"/>
    <property type="project" value="InterPro"/>
</dbReference>
<dbReference type="InterPro" id="IPR024079">
    <property type="entry name" value="MetalloPept_cat_dom_sf"/>
</dbReference>
<dbReference type="EMBL" id="JAOVZO020000020">
    <property type="protein sequence ID" value="MDC8015696.1"/>
    <property type="molecule type" value="Genomic_DNA"/>
</dbReference>
<feature type="chain" id="PRO_5040921519" evidence="8">
    <location>
        <begin position="21"/>
        <end position="343"/>
    </location>
</feature>
<evidence type="ECO:0000256" key="7">
    <source>
        <dbReference type="ARBA" id="ARBA00023049"/>
    </source>
</evidence>
<gene>
    <name evidence="10" type="ORF">OD750_024480</name>
</gene>
<keyword evidence="8" id="KW-0732">Signal</keyword>
<evidence type="ECO:0000256" key="5">
    <source>
        <dbReference type="ARBA" id="ARBA00022801"/>
    </source>
</evidence>
<comment type="caution">
    <text evidence="10">The sequence shown here is derived from an EMBL/GenBank/DDBJ whole genome shotgun (WGS) entry which is preliminary data.</text>
</comment>
<dbReference type="PANTHER" id="PTHR37016:SF3">
    <property type="entry name" value="NEUTRAL PROTEASE 2-RELATED"/>
    <property type="match status" value="1"/>
</dbReference>
<dbReference type="GO" id="GO:0046872">
    <property type="term" value="F:metal ion binding"/>
    <property type="evidence" value="ECO:0007669"/>
    <property type="project" value="UniProtKB-KW"/>
</dbReference>
<comment type="similarity">
    <text evidence="2">Belongs to the peptidase M35 family.</text>
</comment>
<evidence type="ECO:0000259" key="9">
    <source>
        <dbReference type="SMART" id="SM01351"/>
    </source>
</evidence>
<organism evidence="10 11">
    <name type="scientific">Tahibacter soli</name>
    <dbReference type="NCBI Taxonomy" id="2983605"/>
    <lineage>
        <taxon>Bacteria</taxon>
        <taxon>Pseudomonadati</taxon>
        <taxon>Pseudomonadota</taxon>
        <taxon>Gammaproteobacteria</taxon>
        <taxon>Lysobacterales</taxon>
        <taxon>Rhodanobacteraceae</taxon>
        <taxon>Tahibacter</taxon>
    </lineage>
</organism>
<dbReference type="InterPro" id="IPR050414">
    <property type="entry name" value="Fungal_M35_metalloproteases"/>
</dbReference>
<dbReference type="SMART" id="SM01351">
    <property type="entry name" value="Aspzincin_M35"/>
    <property type="match status" value="1"/>
</dbReference>
<reference evidence="10" key="1">
    <citation type="submission" date="2023-02" db="EMBL/GenBank/DDBJ databases">
        <title>Tahibacter soli sp. nov. isolated from soil.</title>
        <authorList>
            <person name="Baek J.H."/>
            <person name="Lee J.K."/>
            <person name="Choi D.G."/>
            <person name="Jeon C.O."/>
        </authorList>
    </citation>
    <scope>NUCLEOTIDE SEQUENCE</scope>
    <source>
        <strain evidence="10">BL</strain>
    </source>
</reference>
<feature type="domain" description="Lysine-specific metallo-endopeptidase" evidence="9">
    <location>
        <begin position="224"/>
        <end position="337"/>
    </location>
</feature>
<dbReference type="EC" id="3.4.24.-" evidence="10"/>